<dbReference type="AlphaFoldDB" id="A0A6A4TQN7"/>
<organism evidence="1 2">
    <name type="scientific">Scophthalmus maximus</name>
    <name type="common">Turbot</name>
    <name type="synonym">Psetta maxima</name>
    <dbReference type="NCBI Taxonomy" id="52904"/>
    <lineage>
        <taxon>Eukaryota</taxon>
        <taxon>Metazoa</taxon>
        <taxon>Chordata</taxon>
        <taxon>Craniata</taxon>
        <taxon>Vertebrata</taxon>
        <taxon>Euteleostomi</taxon>
        <taxon>Actinopterygii</taxon>
        <taxon>Neopterygii</taxon>
        <taxon>Teleostei</taxon>
        <taxon>Neoteleostei</taxon>
        <taxon>Acanthomorphata</taxon>
        <taxon>Carangaria</taxon>
        <taxon>Pleuronectiformes</taxon>
        <taxon>Pleuronectoidei</taxon>
        <taxon>Scophthalmidae</taxon>
        <taxon>Scophthalmus</taxon>
    </lineage>
</organism>
<evidence type="ECO:0000313" key="1">
    <source>
        <dbReference type="EMBL" id="KAF0047575.1"/>
    </source>
</evidence>
<accession>A0A6A4TQN7</accession>
<comment type="caution">
    <text evidence="1">The sequence shown here is derived from an EMBL/GenBank/DDBJ whole genome shotgun (WGS) entry which is preliminary data.</text>
</comment>
<reference evidence="1 2" key="1">
    <citation type="submission" date="2019-06" db="EMBL/GenBank/DDBJ databases">
        <title>Draft genomes of female and male turbot (Scophthalmus maximus).</title>
        <authorList>
            <person name="Xu H."/>
            <person name="Xu X.-W."/>
            <person name="Shao C."/>
            <person name="Chen S."/>
        </authorList>
    </citation>
    <scope>NUCLEOTIDE SEQUENCE [LARGE SCALE GENOMIC DNA]</scope>
    <source>
        <strain evidence="1">Ysfricsl-2016a</strain>
        <tissue evidence="1">Blood</tissue>
    </source>
</reference>
<sequence>MDLLTSEIVHLCAFFFSDSRIQRLETSNAIGNVDPSLWMKITKDIFCKVASQHDYGSHFVIQKHNRASEFVSGYGHVKNRTHSRTGSCSGGQLLWCRHVAAAPSRSKGNVVTRRYRKSFNSRLHLYGGERLLEKRLAADGRPRTVMPLSLTMLIPFTLISWCLDIEDMRGIIPVAASRSIEGARFTSTISTKSEKDRANVTTL</sequence>
<gene>
    <name evidence="1" type="ORF">F2P81_001208</name>
</gene>
<evidence type="ECO:0000313" key="2">
    <source>
        <dbReference type="Proteomes" id="UP000438429"/>
    </source>
</evidence>
<dbReference type="Proteomes" id="UP000438429">
    <property type="component" value="Unassembled WGS sequence"/>
</dbReference>
<protein>
    <submittedName>
        <fullName evidence="1">Uncharacterized protein</fullName>
    </submittedName>
</protein>
<name>A0A6A4TQN7_SCOMX</name>
<dbReference type="EMBL" id="VEVO01000001">
    <property type="protein sequence ID" value="KAF0047575.1"/>
    <property type="molecule type" value="Genomic_DNA"/>
</dbReference>
<proteinExistence type="predicted"/>